<reference evidence="1" key="1">
    <citation type="submission" date="2025-08" db="UniProtKB">
        <authorList>
            <consortium name="Ensembl"/>
        </authorList>
    </citation>
    <scope>IDENTIFICATION</scope>
</reference>
<keyword evidence="2" id="KW-1185">Reference proteome</keyword>
<dbReference type="Proteomes" id="UP000694407">
    <property type="component" value="Unplaced"/>
</dbReference>
<accession>A0A8C5YPK9</accession>
<name>A0A8C5YPK9_MARMA</name>
<organism evidence="1 2">
    <name type="scientific">Marmota marmota marmota</name>
    <name type="common">Alpine marmot</name>
    <dbReference type="NCBI Taxonomy" id="9994"/>
    <lineage>
        <taxon>Eukaryota</taxon>
        <taxon>Metazoa</taxon>
        <taxon>Chordata</taxon>
        <taxon>Craniata</taxon>
        <taxon>Vertebrata</taxon>
        <taxon>Euteleostomi</taxon>
        <taxon>Mammalia</taxon>
        <taxon>Eutheria</taxon>
        <taxon>Euarchontoglires</taxon>
        <taxon>Glires</taxon>
        <taxon>Rodentia</taxon>
        <taxon>Sciuromorpha</taxon>
        <taxon>Sciuridae</taxon>
        <taxon>Xerinae</taxon>
        <taxon>Marmotini</taxon>
        <taxon>Marmota</taxon>
    </lineage>
</organism>
<proteinExistence type="predicted"/>
<dbReference type="Ensembl" id="ENSMMMT00000003177.1">
    <property type="protein sequence ID" value="ENSMMMP00000002818.1"/>
    <property type="gene ID" value="ENSMMMG00000002572.1"/>
</dbReference>
<protein>
    <submittedName>
        <fullName evidence="1">Uncharacterized protein</fullName>
    </submittedName>
</protein>
<evidence type="ECO:0000313" key="1">
    <source>
        <dbReference type="Ensembl" id="ENSMMMP00000002818.1"/>
    </source>
</evidence>
<evidence type="ECO:0000313" key="2">
    <source>
        <dbReference type="Proteomes" id="UP000694407"/>
    </source>
</evidence>
<reference evidence="1" key="2">
    <citation type="submission" date="2025-09" db="UniProtKB">
        <authorList>
            <consortium name="Ensembl"/>
        </authorList>
    </citation>
    <scope>IDENTIFICATION</scope>
</reference>
<sequence>MPAFPHFTNPFFLNEDRVSLSCLVYNPPVSASGDAGITGMCHHTQPIFLIRKNMIDFYKGRTIL</sequence>
<dbReference type="AlphaFoldDB" id="A0A8C5YPK9"/>